<dbReference type="SUPFAM" id="SSF52540">
    <property type="entry name" value="P-loop containing nucleoside triphosphate hydrolases"/>
    <property type="match status" value="1"/>
</dbReference>
<dbReference type="InterPro" id="IPR018094">
    <property type="entry name" value="Thymidylate_kinase"/>
</dbReference>
<dbReference type="GO" id="GO:0005829">
    <property type="term" value="C:cytosol"/>
    <property type="evidence" value="ECO:0007669"/>
    <property type="project" value="TreeGrafter"/>
</dbReference>
<dbReference type="GO" id="GO:0006235">
    <property type="term" value="P:dTTP biosynthetic process"/>
    <property type="evidence" value="ECO:0007669"/>
    <property type="project" value="UniProtKB-UniRule"/>
</dbReference>
<dbReference type="EC" id="2.7.4.9" evidence="8"/>
<gene>
    <name evidence="8 10" type="primary">tmk</name>
    <name evidence="10" type="ORF">ERS672216_01275</name>
</gene>
<evidence type="ECO:0000313" key="10">
    <source>
        <dbReference type="EMBL" id="CZE48178.1"/>
    </source>
</evidence>
<dbReference type="GO" id="GO:0005524">
    <property type="term" value="F:ATP binding"/>
    <property type="evidence" value="ECO:0007669"/>
    <property type="project" value="UniProtKB-UniRule"/>
</dbReference>
<keyword evidence="11" id="KW-1185">Reference proteome</keyword>
<keyword evidence="4 8" id="KW-0547">Nucleotide-binding</keyword>
<sequence length="193" mass="22080">MLVTFEGIDGVGKSTQIELLKDVLKDVIITKEPGGTEFGERLREILLTDSGKISRAAEMFLFLADRAEHYQRVVKPNLDKIILSDRGFISGVSYAMANDENLDIEDLLNLNKVALEGNFGDKFIFFKIDEENLKKRLFSRGTSDNIENRGVAYLLRVQDYMEMIFKNIKFDTLVVNAADEPLEIHKKIKEFIR</sequence>
<evidence type="ECO:0000256" key="5">
    <source>
        <dbReference type="ARBA" id="ARBA00022777"/>
    </source>
</evidence>
<comment type="similarity">
    <text evidence="1 8">Belongs to the thymidylate kinase family.</text>
</comment>
<name>A0A128EGM2_9BACT</name>
<keyword evidence="3 8" id="KW-0545">Nucleotide biosynthesis</keyword>
<dbReference type="Proteomes" id="UP000069632">
    <property type="component" value="Unassembled WGS sequence"/>
</dbReference>
<dbReference type="InterPro" id="IPR027417">
    <property type="entry name" value="P-loop_NTPase"/>
</dbReference>
<evidence type="ECO:0000256" key="8">
    <source>
        <dbReference type="HAMAP-Rule" id="MF_00165"/>
    </source>
</evidence>
<dbReference type="NCBIfam" id="TIGR00041">
    <property type="entry name" value="DTMP_kinase"/>
    <property type="match status" value="1"/>
</dbReference>
<dbReference type="OrthoDB" id="9774907at2"/>
<reference evidence="10 11" key="1">
    <citation type="submission" date="2016-02" db="EMBL/GenBank/DDBJ databases">
        <authorList>
            <consortium name="Pathogen Informatics"/>
        </authorList>
    </citation>
    <scope>NUCLEOTIDE SEQUENCE [LARGE SCALE GENOMIC DNA]</scope>
    <source>
        <strain evidence="10 11">RC20</strain>
    </source>
</reference>
<dbReference type="GO" id="GO:0004798">
    <property type="term" value="F:dTMP kinase activity"/>
    <property type="evidence" value="ECO:0007669"/>
    <property type="project" value="UniProtKB-UniRule"/>
</dbReference>
<evidence type="ECO:0000313" key="11">
    <source>
        <dbReference type="Proteomes" id="UP000069632"/>
    </source>
</evidence>
<dbReference type="Pfam" id="PF02223">
    <property type="entry name" value="Thymidylate_kin"/>
    <property type="match status" value="1"/>
</dbReference>
<evidence type="ECO:0000256" key="7">
    <source>
        <dbReference type="ARBA" id="ARBA00048743"/>
    </source>
</evidence>
<keyword evidence="2 8" id="KW-0808">Transferase</keyword>
<dbReference type="AlphaFoldDB" id="A0A128EGM2"/>
<evidence type="ECO:0000256" key="2">
    <source>
        <dbReference type="ARBA" id="ARBA00022679"/>
    </source>
</evidence>
<accession>A0A128EGM2</accession>
<feature type="binding site" evidence="8">
    <location>
        <begin position="7"/>
        <end position="14"/>
    </location>
    <ligand>
        <name>ATP</name>
        <dbReference type="ChEBI" id="CHEBI:30616"/>
    </ligand>
</feature>
<dbReference type="GO" id="GO:0006227">
    <property type="term" value="P:dUDP biosynthetic process"/>
    <property type="evidence" value="ECO:0007669"/>
    <property type="project" value="TreeGrafter"/>
</dbReference>
<keyword evidence="6 8" id="KW-0067">ATP-binding</keyword>
<evidence type="ECO:0000256" key="1">
    <source>
        <dbReference type="ARBA" id="ARBA00009776"/>
    </source>
</evidence>
<evidence type="ECO:0000256" key="6">
    <source>
        <dbReference type="ARBA" id="ARBA00022840"/>
    </source>
</evidence>
<feature type="domain" description="Thymidylate kinase-like" evidence="9">
    <location>
        <begin position="5"/>
        <end position="188"/>
    </location>
</feature>
<dbReference type="CDD" id="cd01672">
    <property type="entry name" value="TMPK"/>
    <property type="match status" value="1"/>
</dbReference>
<evidence type="ECO:0000256" key="3">
    <source>
        <dbReference type="ARBA" id="ARBA00022727"/>
    </source>
</evidence>
<dbReference type="InterPro" id="IPR039430">
    <property type="entry name" value="Thymidylate_kin-like_dom"/>
</dbReference>
<evidence type="ECO:0000259" key="9">
    <source>
        <dbReference type="Pfam" id="PF02223"/>
    </source>
</evidence>
<dbReference type="GO" id="GO:0006233">
    <property type="term" value="P:dTDP biosynthetic process"/>
    <property type="evidence" value="ECO:0007669"/>
    <property type="project" value="InterPro"/>
</dbReference>
<proteinExistence type="inferred from homology"/>
<dbReference type="PANTHER" id="PTHR10344">
    <property type="entry name" value="THYMIDYLATE KINASE"/>
    <property type="match status" value="1"/>
</dbReference>
<evidence type="ECO:0000256" key="4">
    <source>
        <dbReference type="ARBA" id="ARBA00022741"/>
    </source>
</evidence>
<comment type="catalytic activity">
    <reaction evidence="7 8">
        <text>dTMP + ATP = dTDP + ADP</text>
        <dbReference type="Rhea" id="RHEA:13517"/>
        <dbReference type="ChEBI" id="CHEBI:30616"/>
        <dbReference type="ChEBI" id="CHEBI:58369"/>
        <dbReference type="ChEBI" id="CHEBI:63528"/>
        <dbReference type="ChEBI" id="CHEBI:456216"/>
        <dbReference type="EC" id="2.7.4.9"/>
    </reaction>
</comment>
<organism evidence="10 11">
    <name type="scientific">Campylobacter geochelonis</name>
    <dbReference type="NCBI Taxonomy" id="1780362"/>
    <lineage>
        <taxon>Bacteria</taxon>
        <taxon>Pseudomonadati</taxon>
        <taxon>Campylobacterota</taxon>
        <taxon>Epsilonproteobacteria</taxon>
        <taxon>Campylobacterales</taxon>
        <taxon>Campylobacteraceae</taxon>
        <taxon>Campylobacter</taxon>
    </lineage>
</organism>
<dbReference type="HAMAP" id="MF_00165">
    <property type="entry name" value="Thymidylate_kinase"/>
    <property type="match status" value="1"/>
</dbReference>
<keyword evidence="5 8" id="KW-0418">Kinase</keyword>
<comment type="function">
    <text evidence="8">Phosphorylation of dTMP to form dTDP in both de novo and salvage pathways of dTTP synthesis.</text>
</comment>
<dbReference type="PANTHER" id="PTHR10344:SF4">
    <property type="entry name" value="UMP-CMP KINASE 2, MITOCHONDRIAL"/>
    <property type="match status" value="1"/>
</dbReference>
<protein>
    <recommendedName>
        <fullName evidence="8">Thymidylate kinase</fullName>
        <ecNumber evidence="8">2.7.4.9</ecNumber>
    </recommendedName>
    <alternativeName>
        <fullName evidence="8">dTMP kinase</fullName>
    </alternativeName>
</protein>
<dbReference type="Gene3D" id="3.40.50.300">
    <property type="entry name" value="P-loop containing nucleotide triphosphate hydrolases"/>
    <property type="match status" value="1"/>
</dbReference>
<dbReference type="EMBL" id="FIZP01000006">
    <property type="protein sequence ID" value="CZE48178.1"/>
    <property type="molecule type" value="Genomic_DNA"/>
</dbReference>
<dbReference type="RefSeq" id="WP_075494640.1">
    <property type="nucleotide sequence ID" value="NZ_FIZO01000006.1"/>
</dbReference>